<evidence type="ECO:0000313" key="1">
    <source>
        <dbReference type="EMBL" id="SMF22321.1"/>
    </source>
</evidence>
<gene>
    <name evidence="1" type="ORF">SAMN02745746_01965</name>
</gene>
<evidence type="ECO:0000313" key="2">
    <source>
        <dbReference type="Proteomes" id="UP000192920"/>
    </source>
</evidence>
<dbReference type="AlphaFoldDB" id="A0A1Y6BUT0"/>
<protein>
    <submittedName>
        <fullName evidence="1">Uncharacterized protein</fullName>
    </submittedName>
</protein>
<accession>A0A1Y6BUT0</accession>
<keyword evidence="2" id="KW-1185">Reference proteome</keyword>
<name>A0A1Y6BUT0_9NEIS</name>
<reference evidence="2" key="1">
    <citation type="submission" date="2017-04" db="EMBL/GenBank/DDBJ databases">
        <authorList>
            <person name="Varghese N."/>
            <person name="Submissions S."/>
        </authorList>
    </citation>
    <scope>NUCLEOTIDE SEQUENCE [LARGE SCALE GENOMIC DNA]</scope>
    <source>
        <strain evidence="2">DSM 22618</strain>
    </source>
</reference>
<organism evidence="1 2">
    <name type="scientific">Pseudogulbenkiania subflava DSM 22618</name>
    <dbReference type="NCBI Taxonomy" id="1123014"/>
    <lineage>
        <taxon>Bacteria</taxon>
        <taxon>Pseudomonadati</taxon>
        <taxon>Pseudomonadota</taxon>
        <taxon>Betaproteobacteria</taxon>
        <taxon>Neisseriales</taxon>
        <taxon>Chromobacteriaceae</taxon>
        <taxon>Pseudogulbenkiania</taxon>
    </lineage>
</organism>
<proteinExistence type="predicted"/>
<sequence>MSFFNSAPTPSNISLPSPDFTCLQSSVAYYGHLNQIIQLQINTSSFLTLLEKWKRCEDVNDIVKDLLRPVVHEFRHWVDMHCTPGGLSILNYIFRLAKNSKDRKAIWEVKKNISLEVFKDKSVNTPELPWRIVSTRSIPVFFEQIEHLSLCFFKGNERRHFCKSPLYLGSMLEVNAVWQELIEGVALSRNDESWVVEKRVLTEEFSKFVYDSKLPEYHSLAHFVALQKGEPDVLTAYRMASAISAFILMMPDDFLRTSAEKCAFELNKDAKYRDVIRLNREWPREILYYFIVMNLHKLTNYNDVNEIFTLLPFWKNERNNYFDLMYDGYCKKLRSMANEFGGYFESISNALRGNAQRLAEQKSLNPLIMGLKRPPIYLNGGTIPGDDEFSGYEDYFSSIPDTEMAMAIKIDRQ</sequence>
<dbReference type="EMBL" id="FXAG01000009">
    <property type="protein sequence ID" value="SMF22321.1"/>
    <property type="molecule type" value="Genomic_DNA"/>
</dbReference>
<dbReference type="Proteomes" id="UP000192920">
    <property type="component" value="Unassembled WGS sequence"/>
</dbReference>